<dbReference type="Proteomes" id="UP000186922">
    <property type="component" value="Unassembled WGS sequence"/>
</dbReference>
<proteinExistence type="predicted"/>
<sequence>MLEVDQKVVRYHPETQSAQPFLPPRSTPIVDAIHPPTHNVLRSSELDEDLLLRDALLPLRSSLRCDKSFLRAGEELDADVEEEDDEDLLLLRPPFRDRLRLILAGERSRRRAFGDLLRP</sequence>
<dbReference type="AlphaFoldDB" id="A0A1D1V994"/>
<organism evidence="1 2">
    <name type="scientific">Ramazzottius varieornatus</name>
    <name type="common">Water bear</name>
    <name type="synonym">Tardigrade</name>
    <dbReference type="NCBI Taxonomy" id="947166"/>
    <lineage>
        <taxon>Eukaryota</taxon>
        <taxon>Metazoa</taxon>
        <taxon>Ecdysozoa</taxon>
        <taxon>Tardigrada</taxon>
        <taxon>Eutardigrada</taxon>
        <taxon>Parachela</taxon>
        <taxon>Hypsibioidea</taxon>
        <taxon>Ramazzottiidae</taxon>
        <taxon>Ramazzottius</taxon>
    </lineage>
</organism>
<reference evidence="1 2" key="1">
    <citation type="journal article" date="2016" name="Nat. Commun.">
        <title>Extremotolerant tardigrade genome and improved radiotolerance of human cultured cells by tardigrade-unique protein.</title>
        <authorList>
            <person name="Hashimoto T."/>
            <person name="Horikawa D.D."/>
            <person name="Saito Y."/>
            <person name="Kuwahara H."/>
            <person name="Kozuka-Hata H."/>
            <person name="Shin-I T."/>
            <person name="Minakuchi Y."/>
            <person name="Ohishi K."/>
            <person name="Motoyama A."/>
            <person name="Aizu T."/>
            <person name="Enomoto A."/>
            <person name="Kondo K."/>
            <person name="Tanaka S."/>
            <person name="Hara Y."/>
            <person name="Koshikawa S."/>
            <person name="Sagara H."/>
            <person name="Miura T."/>
            <person name="Yokobori S."/>
            <person name="Miyagawa K."/>
            <person name="Suzuki Y."/>
            <person name="Kubo T."/>
            <person name="Oyama M."/>
            <person name="Kohara Y."/>
            <person name="Fujiyama A."/>
            <person name="Arakawa K."/>
            <person name="Katayama T."/>
            <person name="Toyoda A."/>
            <person name="Kunieda T."/>
        </authorList>
    </citation>
    <scope>NUCLEOTIDE SEQUENCE [LARGE SCALE GENOMIC DNA]</scope>
    <source>
        <strain evidence="1 2">YOKOZUNA-1</strain>
    </source>
</reference>
<accession>A0A1D1V994</accession>
<gene>
    <name evidence="1" type="primary">RvY_08766-1</name>
    <name evidence="1" type="synonym">RvY_08766.1</name>
    <name evidence="1" type="ORF">RvY_08766</name>
</gene>
<keyword evidence="2" id="KW-1185">Reference proteome</keyword>
<evidence type="ECO:0000313" key="2">
    <source>
        <dbReference type="Proteomes" id="UP000186922"/>
    </source>
</evidence>
<name>A0A1D1V994_RAMVA</name>
<evidence type="ECO:0000313" key="1">
    <source>
        <dbReference type="EMBL" id="GAU97480.1"/>
    </source>
</evidence>
<dbReference type="EMBL" id="BDGG01000004">
    <property type="protein sequence ID" value="GAU97480.1"/>
    <property type="molecule type" value="Genomic_DNA"/>
</dbReference>
<comment type="caution">
    <text evidence="1">The sequence shown here is derived from an EMBL/GenBank/DDBJ whole genome shotgun (WGS) entry which is preliminary data.</text>
</comment>
<protein>
    <submittedName>
        <fullName evidence="1">Uncharacterized protein</fullName>
    </submittedName>
</protein>